<dbReference type="InterPro" id="IPR031358">
    <property type="entry name" value="Stealth_CR1"/>
</dbReference>
<evidence type="ECO:0000256" key="1">
    <source>
        <dbReference type="ARBA" id="ARBA00007583"/>
    </source>
</evidence>
<name>A0A179C8Z1_9LACO</name>
<evidence type="ECO:0000259" key="4">
    <source>
        <dbReference type="Pfam" id="PF11380"/>
    </source>
</evidence>
<proteinExistence type="inferred from homology"/>
<dbReference type="Pfam" id="PF11380">
    <property type="entry name" value="Stealth_CR2"/>
    <property type="match status" value="1"/>
</dbReference>
<keyword evidence="3" id="KW-0270">Exopolysaccharide synthesis</keyword>
<evidence type="ECO:0000313" key="6">
    <source>
        <dbReference type="EMBL" id="OAQ07408.1"/>
    </source>
</evidence>
<reference evidence="7" key="1">
    <citation type="submission" date="2016-03" db="EMBL/GenBank/DDBJ databases">
        <authorList>
            <person name="Johnson T.J."/>
            <person name="Youmans B."/>
            <person name="Case K."/>
            <person name="Noll S."/>
        </authorList>
    </citation>
    <scope>NUCLEOTIDE SEQUENCE [LARGE SCALE GENOMIC DNA]</scope>
    <source>
        <strain evidence="7">UMNLAv8</strain>
    </source>
</reference>
<comment type="similarity">
    <text evidence="1">Belongs to the stealth family.</text>
</comment>
<dbReference type="PANTHER" id="PTHR24045:SF0">
    <property type="entry name" value="N-ACETYLGLUCOSAMINE-1-PHOSPHOTRANSFERASE SUBUNITS ALPHA_BETA"/>
    <property type="match status" value="1"/>
</dbReference>
<dbReference type="Pfam" id="PF17101">
    <property type="entry name" value="Stealth_CR1"/>
    <property type="match status" value="1"/>
</dbReference>
<dbReference type="AlphaFoldDB" id="A0A179C8Z1"/>
<dbReference type="GO" id="GO:0000271">
    <property type="term" value="P:polysaccharide biosynthetic process"/>
    <property type="evidence" value="ECO:0007669"/>
    <property type="project" value="UniProtKB-KW"/>
</dbReference>
<dbReference type="InterPro" id="IPR047141">
    <property type="entry name" value="Stealth"/>
</dbReference>
<evidence type="ECO:0000256" key="3">
    <source>
        <dbReference type="ARBA" id="ARBA00023169"/>
    </source>
</evidence>
<protein>
    <recommendedName>
        <fullName evidence="8">Glycosyltransferase</fullName>
    </recommendedName>
</protein>
<feature type="domain" description="Stealth protein CR1 conserved region 1" evidence="5">
    <location>
        <begin position="8"/>
        <end position="30"/>
    </location>
</feature>
<sequence>MIYVKNGPIDLVIPWVNGEDPQWQQKAAPYLSVKDFNGERFRDWGILKYLFRSIDRYLPWVNQIYLVTDNQIPNWLNLNNSHVQVIDHREIIDHQFLPTFNSNAILMNAYKIPNLSEHFMIIEDDMLFTRPAKPEDFFVNGRPRDFLIESPISPNEDFAYILMNTMMLINRQFDKRKVLKQLRSKYLNLHYGIEIVRSLGSCFYRHFTGFYNRHCVQPYLKSEFKNVVENIFPTECHETITHRVRGNHDISEWIVRYYNLVTGNFIPSSPHRYRYFEIGQFEDIRKAVNDEKYFSICMNDRDIHHFEQNIHQLRSILNEKFDQKSSFEK</sequence>
<keyword evidence="2" id="KW-0808">Transferase</keyword>
<evidence type="ECO:0000256" key="2">
    <source>
        <dbReference type="ARBA" id="ARBA00022679"/>
    </source>
</evidence>
<organism evidence="6 7">
    <name type="scientific">Ligilactobacillus aviarius</name>
    <dbReference type="NCBI Taxonomy" id="1606"/>
    <lineage>
        <taxon>Bacteria</taxon>
        <taxon>Bacillati</taxon>
        <taxon>Bacillota</taxon>
        <taxon>Bacilli</taxon>
        <taxon>Lactobacillales</taxon>
        <taxon>Lactobacillaceae</taxon>
        <taxon>Ligilactobacillus</taxon>
    </lineage>
</organism>
<dbReference type="GO" id="GO:0016772">
    <property type="term" value="F:transferase activity, transferring phosphorus-containing groups"/>
    <property type="evidence" value="ECO:0007669"/>
    <property type="project" value="InterPro"/>
</dbReference>
<evidence type="ECO:0008006" key="8">
    <source>
        <dbReference type="Google" id="ProtNLM"/>
    </source>
</evidence>
<evidence type="ECO:0000313" key="7">
    <source>
        <dbReference type="Proteomes" id="UP000078520"/>
    </source>
</evidence>
<dbReference type="Proteomes" id="UP000078520">
    <property type="component" value="Unassembled WGS sequence"/>
</dbReference>
<gene>
    <name evidence="6" type="ORF">A3O14_00155</name>
</gene>
<dbReference type="PANTHER" id="PTHR24045">
    <property type="match status" value="1"/>
</dbReference>
<comment type="caution">
    <text evidence="6">The sequence shown here is derived from an EMBL/GenBank/DDBJ whole genome shotgun (WGS) entry which is preliminary data.</text>
</comment>
<evidence type="ECO:0000259" key="5">
    <source>
        <dbReference type="Pfam" id="PF17101"/>
    </source>
</evidence>
<dbReference type="EMBL" id="LVKI01000030">
    <property type="protein sequence ID" value="OAQ07408.1"/>
    <property type="molecule type" value="Genomic_DNA"/>
</dbReference>
<accession>A0A179C8Z1</accession>
<dbReference type="InterPro" id="IPR021520">
    <property type="entry name" value="Stealth_CR2"/>
</dbReference>
<feature type="domain" description="Stealth protein CR2 conserved region 2" evidence="4">
    <location>
        <begin position="40"/>
        <end position="140"/>
    </location>
</feature>
<dbReference type="OrthoDB" id="9776077at2"/>